<feature type="region of interest" description="Disordered" evidence="1">
    <location>
        <begin position="33"/>
        <end position="61"/>
    </location>
</feature>
<dbReference type="InterPro" id="IPR027417">
    <property type="entry name" value="P-loop_NTPase"/>
</dbReference>
<keyword evidence="3" id="KW-1185">Reference proteome</keyword>
<evidence type="ECO:0000259" key="2">
    <source>
        <dbReference type="Pfam" id="PF01712"/>
    </source>
</evidence>
<reference evidence="3" key="1">
    <citation type="journal article" date="2013" name="Genetics">
        <title>The draft genome and transcriptome of Panagrellus redivivus are shaped by the harsh demands of a free-living lifestyle.</title>
        <authorList>
            <person name="Srinivasan J."/>
            <person name="Dillman A.R."/>
            <person name="Macchietto M.G."/>
            <person name="Heikkinen L."/>
            <person name="Lakso M."/>
            <person name="Fracchia K.M."/>
            <person name="Antoshechkin I."/>
            <person name="Mortazavi A."/>
            <person name="Wong G."/>
            <person name="Sternberg P.W."/>
        </authorList>
    </citation>
    <scope>NUCLEOTIDE SEQUENCE [LARGE SCALE GENOMIC DNA]</scope>
    <source>
        <strain evidence="3">MT8872</strain>
    </source>
</reference>
<sequence>MVSRNGKAKKENDHNRSKQTVKSLLLSIAYKHTPRRSGVGPGYTSTDRNRKEGPGVDGRNHSSVITVDGFVQKTKRHERAMAGRLSLLRGGVMPRLASGGFSLVGVDRQQKRTIVNRTLLKLPEDYPEPWDYKTKGFTKLDAITDGTQARLHQNSKLIVVEGNLGSGKSTVAKELADALGFLHMPAFKIEDLLVDRYGNNFKDFYPQFPKPYRVPTLDLFYKDPSSDLTAVMQDRVFVSRFEQYLNACAHILNTGQGVVLERSVYSDFVFANALRSKNFIGNEYFKHYYFTRKRALPHLRFWPHAVIYLDAPVEKCLDTIKKRGNPDEISVVDGQFLASIKESYKDSIREFTKHSKVLTYDWSKPGDTDTIVEDLERIDFDFFEWHSGDVFETWNTIVDEVGWAGWRQYVTHKLDALSLAFGGIRTHEVSELYTSPRDEGHFLNVLKTQVYKSRFGPGYNTHLGDDSLSGADVIQPSQSLPEPWWDYYYRENWLHRFLPHEALMDPDANAYNPDYLHHH</sequence>
<evidence type="ECO:0000256" key="1">
    <source>
        <dbReference type="SAM" id="MobiDB-lite"/>
    </source>
</evidence>
<dbReference type="GO" id="GO:0005739">
    <property type="term" value="C:mitochondrion"/>
    <property type="evidence" value="ECO:0007669"/>
    <property type="project" value="GOC"/>
</dbReference>
<dbReference type="Pfam" id="PF01712">
    <property type="entry name" value="dNK"/>
    <property type="match status" value="1"/>
</dbReference>
<dbReference type="AlphaFoldDB" id="A0A7E4W7R5"/>
<dbReference type="WBParaSite" id="Pan_g7450.t1">
    <property type="protein sequence ID" value="Pan_g7450.t1"/>
    <property type="gene ID" value="Pan_g7450"/>
</dbReference>
<dbReference type="InterPro" id="IPR050566">
    <property type="entry name" value="Deoxyribonucleoside_kinase"/>
</dbReference>
<reference evidence="4" key="2">
    <citation type="submission" date="2020-10" db="UniProtKB">
        <authorList>
            <consortium name="WormBaseParasite"/>
        </authorList>
    </citation>
    <scope>IDENTIFICATION</scope>
</reference>
<organism evidence="3 4">
    <name type="scientific">Panagrellus redivivus</name>
    <name type="common">Microworm</name>
    <dbReference type="NCBI Taxonomy" id="6233"/>
    <lineage>
        <taxon>Eukaryota</taxon>
        <taxon>Metazoa</taxon>
        <taxon>Ecdysozoa</taxon>
        <taxon>Nematoda</taxon>
        <taxon>Chromadorea</taxon>
        <taxon>Rhabditida</taxon>
        <taxon>Tylenchina</taxon>
        <taxon>Panagrolaimomorpha</taxon>
        <taxon>Panagrolaimoidea</taxon>
        <taxon>Panagrolaimidae</taxon>
        <taxon>Panagrellus</taxon>
    </lineage>
</organism>
<proteinExistence type="predicted"/>
<feature type="region of interest" description="Disordered" evidence="1">
    <location>
        <begin position="1"/>
        <end position="20"/>
    </location>
</feature>
<evidence type="ECO:0000313" key="4">
    <source>
        <dbReference type="WBParaSite" id="Pan_g7450.t1"/>
    </source>
</evidence>
<dbReference type="Gene3D" id="3.40.50.300">
    <property type="entry name" value="P-loop containing nucleotide triphosphate hydrolases"/>
    <property type="match status" value="1"/>
</dbReference>
<feature type="domain" description="Deoxynucleoside kinase" evidence="2">
    <location>
        <begin position="158"/>
        <end position="398"/>
    </location>
</feature>
<evidence type="ECO:0000313" key="3">
    <source>
        <dbReference type="Proteomes" id="UP000492821"/>
    </source>
</evidence>
<dbReference type="Proteomes" id="UP000492821">
    <property type="component" value="Unassembled WGS sequence"/>
</dbReference>
<dbReference type="InterPro" id="IPR031314">
    <property type="entry name" value="DNK_dom"/>
</dbReference>
<accession>A0A7E4W7R5</accession>
<dbReference type="SUPFAM" id="SSF52540">
    <property type="entry name" value="P-loop containing nucleoside triphosphate hydrolases"/>
    <property type="match status" value="1"/>
</dbReference>
<dbReference type="PANTHER" id="PTHR10513:SF15">
    <property type="entry name" value="NADH DEHYDROGENASE [UBIQUINONE] 1 ALPHA SUBCOMPLEX SUBUNIT 10, MITOCHONDRIAL"/>
    <property type="match status" value="1"/>
</dbReference>
<dbReference type="PANTHER" id="PTHR10513">
    <property type="entry name" value="DEOXYNUCLEOSIDE KINASE"/>
    <property type="match status" value="1"/>
</dbReference>
<dbReference type="GO" id="GO:0006120">
    <property type="term" value="P:mitochondrial electron transport, NADH to ubiquinone"/>
    <property type="evidence" value="ECO:0007669"/>
    <property type="project" value="TreeGrafter"/>
</dbReference>
<name>A0A7E4W7R5_PANRE</name>
<feature type="compositionally biased region" description="Basic and acidic residues" evidence="1">
    <location>
        <begin position="47"/>
        <end position="60"/>
    </location>
</feature>
<protein>
    <submittedName>
        <fullName evidence="4">DNK domain-containing protein</fullName>
    </submittedName>
</protein>